<dbReference type="Proteomes" id="UP001152607">
    <property type="component" value="Unassembled WGS sequence"/>
</dbReference>
<evidence type="ECO:0000313" key="3">
    <source>
        <dbReference type="Proteomes" id="UP001152607"/>
    </source>
</evidence>
<dbReference type="InterPro" id="IPR038883">
    <property type="entry name" value="AN11006-like"/>
</dbReference>
<accession>A0A9W4XRB0</accession>
<feature type="region of interest" description="Disordered" evidence="1">
    <location>
        <begin position="1"/>
        <end position="20"/>
    </location>
</feature>
<name>A0A9W4XRB0_9PLEO</name>
<feature type="compositionally biased region" description="Polar residues" evidence="1">
    <location>
        <begin position="10"/>
        <end position="19"/>
    </location>
</feature>
<dbReference type="PANTHER" id="PTHR42085:SF2">
    <property type="entry name" value="F-BOX DOMAIN-CONTAINING PROTEIN"/>
    <property type="match status" value="1"/>
</dbReference>
<dbReference type="PANTHER" id="PTHR42085">
    <property type="entry name" value="F-BOX DOMAIN-CONTAINING PROTEIN"/>
    <property type="match status" value="1"/>
</dbReference>
<dbReference type="AlphaFoldDB" id="A0A9W4XRB0"/>
<evidence type="ECO:0000313" key="2">
    <source>
        <dbReference type="EMBL" id="CAI6334656.1"/>
    </source>
</evidence>
<proteinExistence type="predicted"/>
<organism evidence="2 3">
    <name type="scientific">Periconia digitata</name>
    <dbReference type="NCBI Taxonomy" id="1303443"/>
    <lineage>
        <taxon>Eukaryota</taxon>
        <taxon>Fungi</taxon>
        <taxon>Dikarya</taxon>
        <taxon>Ascomycota</taxon>
        <taxon>Pezizomycotina</taxon>
        <taxon>Dothideomycetes</taxon>
        <taxon>Pleosporomycetidae</taxon>
        <taxon>Pleosporales</taxon>
        <taxon>Massarineae</taxon>
        <taxon>Periconiaceae</taxon>
        <taxon>Periconia</taxon>
    </lineage>
</organism>
<comment type="caution">
    <text evidence="2">The sequence shown here is derived from an EMBL/GenBank/DDBJ whole genome shotgun (WGS) entry which is preliminary data.</text>
</comment>
<dbReference type="OrthoDB" id="5372935at2759"/>
<sequence>MARTKAKSGKTASQATGTRYKTRDIDELTAKLETMGLDAGHVTEDDEGDTSVSTPAQQPKAKPFRFLALPYEIRLQIYHLLLSFPKTLDLDPSNPRTLIPSLRLFLVSRQVHAEASYIFYSLNTFRIFPIHGRFFHAKYPLLARLPASYKAHINKLELRLGPGWTKPPKGWVIDEREGNRRRLRLADIQNVRLLKVFVECDPASSEVFNGFRHEKGKGFYTQFCVDLVAGLFEHLPSLERVEFDAYPSVPKNSPLLSGLLEEVKAGKKSISWGPERGWEKLVDVDLAGVMMQMGLGAL</sequence>
<dbReference type="EMBL" id="CAOQHR010000005">
    <property type="protein sequence ID" value="CAI6334656.1"/>
    <property type="molecule type" value="Genomic_DNA"/>
</dbReference>
<reference evidence="2" key="1">
    <citation type="submission" date="2023-01" db="EMBL/GenBank/DDBJ databases">
        <authorList>
            <person name="Van Ghelder C."/>
            <person name="Rancurel C."/>
        </authorList>
    </citation>
    <scope>NUCLEOTIDE SEQUENCE</scope>
    <source>
        <strain evidence="2">CNCM I-4278</strain>
    </source>
</reference>
<protein>
    <submittedName>
        <fullName evidence="2">Uncharacterized protein</fullName>
    </submittedName>
</protein>
<keyword evidence="3" id="KW-1185">Reference proteome</keyword>
<evidence type="ECO:0000256" key="1">
    <source>
        <dbReference type="SAM" id="MobiDB-lite"/>
    </source>
</evidence>
<gene>
    <name evidence="2" type="ORF">PDIGIT_LOCUS7719</name>
</gene>